<dbReference type="GO" id="GO:0009002">
    <property type="term" value="F:serine-type D-Ala-D-Ala carboxypeptidase activity"/>
    <property type="evidence" value="ECO:0007669"/>
    <property type="project" value="InterPro"/>
</dbReference>
<dbReference type="SUPFAM" id="SSF56601">
    <property type="entry name" value="beta-lactamase/transpeptidase-like"/>
    <property type="match status" value="1"/>
</dbReference>
<evidence type="ECO:0000313" key="3">
    <source>
        <dbReference type="Proteomes" id="UP000178587"/>
    </source>
</evidence>
<sequence length="324" mass="34272">MEIQENNQSRSNEPKSAVSTPQLAIAALILSSLTGAIFFTDVSFPKTPAAVAAADFATEDVPDPFFGMMLEARSAIAVDLRSGEVLYERNPDVQLPLASIAKIALILSIAPVMDPEEYILLANGAYSVGSSDHLEAGERWLVKDVIDYTLLGSSNGGSIALAAAADASLRVLYPDAKSNEATLYAMNVLVDELGLEHTYFLNTSGLDEDGIVSGAYGSARDVAKLLARALASPKLFSSTAQEKLVVWEARGGKAAVAFNTNEALPVIPGLILGKTGLTDLAGGNLAIVFEPEPAHAIAVVVLGSTQEGRFHDMEELVRRIRDSL</sequence>
<dbReference type="Pfam" id="PF00768">
    <property type="entry name" value="Peptidase_S11"/>
    <property type="match status" value="1"/>
</dbReference>
<protein>
    <recommendedName>
        <fullName evidence="1">Peptidase S11 D-alanyl-D-alanine carboxypeptidase A N-terminal domain-containing protein</fullName>
    </recommendedName>
</protein>
<feature type="domain" description="Peptidase S11 D-alanyl-D-alanine carboxypeptidase A N-terminal" evidence="1">
    <location>
        <begin position="70"/>
        <end position="301"/>
    </location>
</feature>
<reference evidence="2 3" key="1">
    <citation type="journal article" date="2016" name="Nat. Commun.">
        <title>Thousands of microbial genomes shed light on interconnected biogeochemical processes in an aquifer system.</title>
        <authorList>
            <person name="Anantharaman K."/>
            <person name="Brown C.T."/>
            <person name="Hug L.A."/>
            <person name="Sharon I."/>
            <person name="Castelle C.J."/>
            <person name="Probst A.J."/>
            <person name="Thomas B.C."/>
            <person name="Singh A."/>
            <person name="Wilkins M.J."/>
            <person name="Karaoz U."/>
            <person name="Brodie E.L."/>
            <person name="Williams K.H."/>
            <person name="Hubbard S.S."/>
            <person name="Banfield J.F."/>
        </authorList>
    </citation>
    <scope>NUCLEOTIDE SEQUENCE [LARGE SCALE GENOMIC DNA]</scope>
</reference>
<name>A0A1F6ENR7_9BACT</name>
<dbReference type="GO" id="GO:0006508">
    <property type="term" value="P:proteolysis"/>
    <property type="evidence" value="ECO:0007669"/>
    <property type="project" value="InterPro"/>
</dbReference>
<dbReference type="AlphaFoldDB" id="A0A1F6ENR7"/>
<organism evidence="2 3">
    <name type="scientific">Candidatus Kaiserbacteria bacterium RIFCSPLOWO2_01_FULL_50_24</name>
    <dbReference type="NCBI Taxonomy" id="1798507"/>
    <lineage>
        <taxon>Bacteria</taxon>
        <taxon>Candidatus Kaiseribacteriota</taxon>
    </lineage>
</organism>
<dbReference type="Proteomes" id="UP000178587">
    <property type="component" value="Unassembled WGS sequence"/>
</dbReference>
<gene>
    <name evidence="2" type="ORF">A3A34_04055</name>
</gene>
<comment type="caution">
    <text evidence="2">The sequence shown here is derived from an EMBL/GenBank/DDBJ whole genome shotgun (WGS) entry which is preliminary data.</text>
</comment>
<dbReference type="EMBL" id="MFLU01000010">
    <property type="protein sequence ID" value="OGG74962.1"/>
    <property type="molecule type" value="Genomic_DNA"/>
</dbReference>
<dbReference type="InterPro" id="IPR012338">
    <property type="entry name" value="Beta-lactam/transpept-like"/>
</dbReference>
<accession>A0A1F6ENR7</accession>
<dbReference type="InterPro" id="IPR001967">
    <property type="entry name" value="Peptidase_S11_N"/>
</dbReference>
<dbReference type="Gene3D" id="3.40.710.10">
    <property type="entry name" value="DD-peptidase/beta-lactamase superfamily"/>
    <property type="match status" value="1"/>
</dbReference>
<dbReference type="STRING" id="1798507.A3A34_04055"/>
<proteinExistence type="predicted"/>
<evidence type="ECO:0000313" key="2">
    <source>
        <dbReference type="EMBL" id="OGG74962.1"/>
    </source>
</evidence>
<evidence type="ECO:0000259" key="1">
    <source>
        <dbReference type="Pfam" id="PF00768"/>
    </source>
</evidence>